<evidence type="ECO:0000313" key="2">
    <source>
        <dbReference type="EMBL" id="KAF2183175.1"/>
    </source>
</evidence>
<dbReference type="AlphaFoldDB" id="A0A6A6DWM0"/>
<dbReference type="Proteomes" id="UP000800200">
    <property type="component" value="Unassembled WGS sequence"/>
</dbReference>
<feature type="region of interest" description="Disordered" evidence="1">
    <location>
        <begin position="39"/>
        <end position="100"/>
    </location>
</feature>
<evidence type="ECO:0000256" key="1">
    <source>
        <dbReference type="SAM" id="MobiDB-lite"/>
    </source>
</evidence>
<evidence type="ECO:0000313" key="3">
    <source>
        <dbReference type="Proteomes" id="UP000800200"/>
    </source>
</evidence>
<accession>A0A6A6DWM0</accession>
<proteinExistence type="predicted"/>
<reference evidence="2" key="1">
    <citation type="journal article" date="2020" name="Stud. Mycol.">
        <title>101 Dothideomycetes genomes: a test case for predicting lifestyles and emergence of pathogens.</title>
        <authorList>
            <person name="Haridas S."/>
            <person name="Albert R."/>
            <person name="Binder M."/>
            <person name="Bloem J."/>
            <person name="Labutti K."/>
            <person name="Salamov A."/>
            <person name="Andreopoulos B."/>
            <person name="Baker S."/>
            <person name="Barry K."/>
            <person name="Bills G."/>
            <person name="Bluhm B."/>
            <person name="Cannon C."/>
            <person name="Castanera R."/>
            <person name="Culley D."/>
            <person name="Daum C."/>
            <person name="Ezra D."/>
            <person name="Gonzalez J."/>
            <person name="Henrissat B."/>
            <person name="Kuo A."/>
            <person name="Liang C."/>
            <person name="Lipzen A."/>
            <person name="Lutzoni F."/>
            <person name="Magnuson J."/>
            <person name="Mondo S."/>
            <person name="Nolan M."/>
            <person name="Ohm R."/>
            <person name="Pangilinan J."/>
            <person name="Park H.-J."/>
            <person name="Ramirez L."/>
            <person name="Alfaro M."/>
            <person name="Sun H."/>
            <person name="Tritt A."/>
            <person name="Yoshinaga Y."/>
            <person name="Zwiers L.-H."/>
            <person name="Turgeon B."/>
            <person name="Goodwin S."/>
            <person name="Spatafora J."/>
            <person name="Crous P."/>
            <person name="Grigoriev I."/>
        </authorList>
    </citation>
    <scope>NUCLEOTIDE SEQUENCE</scope>
    <source>
        <strain evidence="2">CBS 207.26</strain>
    </source>
</reference>
<feature type="compositionally biased region" description="Polar residues" evidence="1">
    <location>
        <begin position="71"/>
        <end position="89"/>
    </location>
</feature>
<dbReference type="EMBL" id="ML994644">
    <property type="protein sequence ID" value="KAF2183175.1"/>
    <property type="molecule type" value="Genomic_DNA"/>
</dbReference>
<organism evidence="2 3">
    <name type="scientific">Zopfia rhizophila CBS 207.26</name>
    <dbReference type="NCBI Taxonomy" id="1314779"/>
    <lineage>
        <taxon>Eukaryota</taxon>
        <taxon>Fungi</taxon>
        <taxon>Dikarya</taxon>
        <taxon>Ascomycota</taxon>
        <taxon>Pezizomycotina</taxon>
        <taxon>Dothideomycetes</taxon>
        <taxon>Dothideomycetes incertae sedis</taxon>
        <taxon>Zopfiaceae</taxon>
        <taxon>Zopfia</taxon>
    </lineage>
</organism>
<keyword evidence="3" id="KW-1185">Reference proteome</keyword>
<gene>
    <name evidence="2" type="ORF">K469DRAFT_711135</name>
</gene>
<name>A0A6A6DWM0_9PEZI</name>
<sequence>MKPPSPFPLTYYMLSIERHSPSTSPSPKLSPSTAFIIPNTASQAPQVPPCPSHHLFNLTSRPSYTHPLPSYRQTQPHQSPLPTPSSAKHCQTPHMRSRHS</sequence>
<protein>
    <submittedName>
        <fullName evidence="2">Uncharacterized protein</fullName>
    </submittedName>
</protein>